<dbReference type="GO" id="GO:0051301">
    <property type="term" value="P:cell division"/>
    <property type="evidence" value="ECO:0007669"/>
    <property type="project" value="UniProtKB-UniRule"/>
</dbReference>
<dbReference type="EMBL" id="JACGCM010000698">
    <property type="protein sequence ID" value="KAF6168272.1"/>
    <property type="molecule type" value="Genomic_DNA"/>
</dbReference>
<evidence type="ECO:0000256" key="2">
    <source>
        <dbReference type="ARBA" id="ARBA00006379"/>
    </source>
</evidence>
<dbReference type="CDD" id="cd23784">
    <property type="entry name" value="RWD_Spc25"/>
    <property type="match status" value="1"/>
</dbReference>
<evidence type="ECO:0000313" key="11">
    <source>
        <dbReference type="EMBL" id="KAF6168272.1"/>
    </source>
</evidence>
<feature type="domain" description="Chromosome segregation protein Spc25 C-terminal" evidence="10">
    <location>
        <begin position="86"/>
        <end position="122"/>
    </location>
</feature>
<dbReference type="Proteomes" id="UP000541444">
    <property type="component" value="Unassembled WGS sequence"/>
</dbReference>
<evidence type="ECO:0000256" key="8">
    <source>
        <dbReference type="ARBA" id="ARBA00023328"/>
    </source>
</evidence>
<dbReference type="Gene3D" id="3.30.457.50">
    <property type="entry name" value="Chromosome segregation protein Spc25"/>
    <property type="match status" value="1"/>
</dbReference>
<name>A0A7J7NMU6_9MAGN</name>
<sequence>KNRKEAKHMDITDSIRAAKDNIEELKRIAQDQKVMKYQYATIIYQQLKALTTLEMDTNQGIRHKEHIQDAISWYNKFLGFRVEGGHVLDCDPYLGDMKDFIQDLNQTNGLFKFVRIMREKFQATTLKGAISENISMFPDTSTVSTPTPAAYILCDGSDSLEMEKEVQVQLGELQKSPRKVNHGRMELINYIIVFLKSGIFPCGNFWGNERSIPSFGFGNGFLPVKLEAQRASGRSNRKRLFSSSIQSGSGLAPVTEDIPWDLPERSFKLRRWFESNPTHDPGTFGVTAMKNLYF</sequence>
<keyword evidence="6" id="KW-0175">Coiled coil</keyword>
<keyword evidence="12" id="KW-1185">Reference proteome</keyword>
<accession>A0A7J7NMU6</accession>
<dbReference type="InterPro" id="IPR045143">
    <property type="entry name" value="Spc25"/>
</dbReference>
<comment type="caution">
    <text evidence="11">The sequence shown here is derived from an EMBL/GenBank/DDBJ whole genome shotgun (WGS) entry which is preliminary data.</text>
</comment>
<reference evidence="11 12" key="1">
    <citation type="journal article" date="2020" name="IScience">
        <title>Genome Sequencing of the Endangered Kingdonia uniflora (Circaeasteraceae, Ranunculales) Reveals Potential Mechanisms of Evolutionary Specialization.</title>
        <authorList>
            <person name="Sun Y."/>
            <person name="Deng T."/>
            <person name="Zhang A."/>
            <person name="Moore M.J."/>
            <person name="Landis J.B."/>
            <person name="Lin N."/>
            <person name="Zhang H."/>
            <person name="Zhang X."/>
            <person name="Huang J."/>
            <person name="Zhang X."/>
            <person name="Sun H."/>
            <person name="Wang H."/>
        </authorList>
    </citation>
    <scope>NUCLEOTIDE SEQUENCE [LARGE SCALE GENOMIC DNA]</scope>
    <source>
        <strain evidence="11">TB1705</strain>
        <tissue evidence="11">Leaf</tissue>
    </source>
</reference>
<comment type="subunit">
    <text evidence="9">Component of the NDC80 complex.</text>
</comment>
<dbReference type="Pfam" id="PF08234">
    <property type="entry name" value="Spindle_Spc25"/>
    <property type="match status" value="1"/>
</dbReference>
<evidence type="ECO:0000256" key="3">
    <source>
        <dbReference type="ARBA" id="ARBA00022454"/>
    </source>
</evidence>
<keyword evidence="9" id="KW-0995">Kinetochore</keyword>
<keyword evidence="8 9" id="KW-0137">Centromere</keyword>
<keyword evidence="9" id="KW-0539">Nucleus</keyword>
<keyword evidence="3 9" id="KW-0158">Chromosome</keyword>
<dbReference type="InterPro" id="IPR013255">
    <property type="entry name" value="Spc25_C"/>
</dbReference>
<evidence type="ECO:0000256" key="1">
    <source>
        <dbReference type="ARBA" id="ARBA00004584"/>
    </source>
</evidence>
<dbReference type="PANTHER" id="PTHR14281:SF0">
    <property type="entry name" value="KINETOCHORE PROTEIN SPC25"/>
    <property type="match status" value="1"/>
</dbReference>
<keyword evidence="4 9" id="KW-0132">Cell division</keyword>
<evidence type="ECO:0000256" key="9">
    <source>
        <dbReference type="RuleBase" id="RU367150"/>
    </source>
</evidence>
<organism evidence="11 12">
    <name type="scientific">Kingdonia uniflora</name>
    <dbReference type="NCBI Taxonomy" id="39325"/>
    <lineage>
        <taxon>Eukaryota</taxon>
        <taxon>Viridiplantae</taxon>
        <taxon>Streptophyta</taxon>
        <taxon>Embryophyta</taxon>
        <taxon>Tracheophyta</taxon>
        <taxon>Spermatophyta</taxon>
        <taxon>Magnoliopsida</taxon>
        <taxon>Ranunculales</taxon>
        <taxon>Circaeasteraceae</taxon>
        <taxon>Kingdonia</taxon>
    </lineage>
</organism>
<dbReference type="GO" id="GO:0031262">
    <property type="term" value="C:Ndc80 complex"/>
    <property type="evidence" value="ECO:0007669"/>
    <property type="project" value="InterPro"/>
</dbReference>
<evidence type="ECO:0000256" key="5">
    <source>
        <dbReference type="ARBA" id="ARBA00022776"/>
    </source>
</evidence>
<comment type="function">
    <text evidence="9">Acts as a component of the essential kinetochore-associated NDC80 complex, which is required for chromosome segregation and spindle checkpoint activity.</text>
</comment>
<evidence type="ECO:0000313" key="12">
    <source>
        <dbReference type="Proteomes" id="UP000541444"/>
    </source>
</evidence>
<evidence type="ECO:0000256" key="6">
    <source>
        <dbReference type="ARBA" id="ARBA00023054"/>
    </source>
</evidence>
<dbReference type="GO" id="GO:0007059">
    <property type="term" value="P:chromosome segregation"/>
    <property type="evidence" value="ECO:0007669"/>
    <property type="project" value="InterPro"/>
</dbReference>
<feature type="non-terminal residue" evidence="11">
    <location>
        <position position="1"/>
    </location>
</feature>
<keyword evidence="5 9" id="KW-0498">Mitosis</keyword>
<evidence type="ECO:0000259" key="10">
    <source>
        <dbReference type="Pfam" id="PF08234"/>
    </source>
</evidence>
<dbReference type="GO" id="GO:0005634">
    <property type="term" value="C:nucleus"/>
    <property type="evidence" value="ECO:0007669"/>
    <property type="project" value="UniProtKB-SubCell"/>
</dbReference>
<comment type="similarity">
    <text evidence="2 9">Belongs to the SPC25 family.</text>
</comment>
<dbReference type="PANTHER" id="PTHR14281">
    <property type="entry name" value="KINETOCHORE PROTEIN SPC25-RELATED"/>
    <property type="match status" value="1"/>
</dbReference>
<protein>
    <recommendedName>
        <fullName evidence="9">Kinetochore protein SPC25</fullName>
    </recommendedName>
</protein>
<evidence type="ECO:0000256" key="7">
    <source>
        <dbReference type="ARBA" id="ARBA00023306"/>
    </source>
</evidence>
<evidence type="ECO:0000256" key="4">
    <source>
        <dbReference type="ARBA" id="ARBA00022618"/>
    </source>
</evidence>
<gene>
    <name evidence="11" type="ORF">GIB67_014507</name>
</gene>
<keyword evidence="7 9" id="KW-0131">Cell cycle</keyword>
<comment type="subcellular location">
    <subcellularLocation>
        <location evidence="1">Chromosome</location>
        <location evidence="1">Centromere</location>
    </subcellularLocation>
    <subcellularLocation>
        <location evidence="9">Nucleus</location>
    </subcellularLocation>
    <subcellularLocation>
        <location evidence="9">Chromosome</location>
        <location evidence="9">Centromere</location>
        <location evidence="9">Kinetochore</location>
    </subcellularLocation>
</comment>
<dbReference type="AlphaFoldDB" id="A0A7J7NMU6"/>
<dbReference type="OrthoDB" id="6353017at2759"/>
<proteinExistence type="inferred from homology"/>